<evidence type="ECO:0000313" key="1">
    <source>
        <dbReference type="EMBL" id="KAL1649511.1"/>
    </source>
</evidence>
<evidence type="ECO:0000313" key="2">
    <source>
        <dbReference type="Proteomes" id="UP001521184"/>
    </source>
</evidence>
<proteinExistence type="predicted"/>
<keyword evidence="2" id="KW-1185">Reference proteome</keyword>
<dbReference type="EMBL" id="JAKEKT020000006">
    <property type="protein sequence ID" value="KAL1649511.1"/>
    <property type="molecule type" value="Genomic_DNA"/>
</dbReference>
<name>A0ABR3U1X5_9PEZI</name>
<gene>
    <name evidence="1" type="ORF">SLS58_001567</name>
</gene>
<organism evidence="1 2">
    <name type="scientific">Diplodia intermedia</name>
    <dbReference type="NCBI Taxonomy" id="856260"/>
    <lineage>
        <taxon>Eukaryota</taxon>
        <taxon>Fungi</taxon>
        <taxon>Dikarya</taxon>
        <taxon>Ascomycota</taxon>
        <taxon>Pezizomycotina</taxon>
        <taxon>Dothideomycetes</taxon>
        <taxon>Dothideomycetes incertae sedis</taxon>
        <taxon>Botryosphaeriales</taxon>
        <taxon>Botryosphaeriaceae</taxon>
        <taxon>Diplodia</taxon>
    </lineage>
</organism>
<dbReference type="Proteomes" id="UP001521184">
    <property type="component" value="Unassembled WGS sequence"/>
</dbReference>
<accession>A0ABR3U1X5</accession>
<protein>
    <submittedName>
        <fullName evidence="1">Uncharacterized protein</fullName>
    </submittedName>
</protein>
<reference evidence="1 2" key="1">
    <citation type="journal article" date="2023" name="Plant Dis.">
        <title>First Report of Diplodia intermedia Causing Canker and Dieback Diseases on Apple Trees in Canada.</title>
        <authorList>
            <person name="Ellouze W."/>
            <person name="Ilyukhin E."/>
            <person name="Sulman M."/>
            <person name="Ali S."/>
        </authorList>
    </citation>
    <scope>NUCLEOTIDE SEQUENCE [LARGE SCALE GENOMIC DNA]</scope>
    <source>
        <strain evidence="1 2">M45-28</strain>
    </source>
</reference>
<sequence>MAHIVPESKDVVEIDKRRPSSVTEKPHYLKNDEVQLKNAVGYKEYLEALDIEVSERESRILRWKIDLIILPAFLITQALQFMDKTALNYANLFGYQKALGLHGQQFNYLSAGMYPLAGLQSSGV</sequence>
<comment type="caution">
    <text evidence="1">The sequence shown here is derived from an EMBL/GenBank/DDBJ whole genome shotgun (WGS) entry which is preliminary data.</text>
</comment>